<dbReference type="GO" id="GO:0006351">
    <property type="term" value="P:DNA-templated transcription"/>
    <property type="evidence" value="ECO:0007669"/>
    <property type="project" value="InterPro"/>
</dbReference>
<name>A0A1G4MFN4_LACFM</name>
<keyword evidence="3" id="KW-0805">Transcription regulation</keyword>
<gene>
    <name evidence="9" type="ORF">LAFE_0F09296G</name>
</gene>
<keyword evidence="5" id="KW-0804">Transcription</keyword>
<dbReference type="GO" id="GO:0000981">
    <property type="term" value="F:DNA-binding transcription factor activity, RNA polymerase II-specific"/>
    <property type="evidence" value="ECO:0007669"/>
    <property type="project" value="InterPro"/>
</dbReference>
<dbReference type="GO" id="GO:0008270">
    <property type="term" value="F:zinc ion binding"/>
    <property type="evidence" value="ECO:0007669"/>
    <property type="project" value="InterPro"/>
</dbReference>
<protein>
    <submittedName>
        <fullName evidence="9">LAFE_0F09296g1_1</fullName>
    </submittedName>
</protein>
<reference evidence="10" key="1">
    <citation type="submission" date="2016-03" db="EMBL/GenBank/DDBJ databases">
        <authorList>
            <person name="Devillers H."/>
        </authorList>
    </citation>
    <scope>NUCLEOTIDE SEQUENCE [LARGE SCALE GENOMIC DNA]</scope>
</reference>
<feature type="compositionally biased region" description="Basic and acidic residues" evidence="7">
    <location>
        <begin position="1178"/>
        <end position="1188"/>
    </location>
</feature>
<organism evidence="9 10">
    <name type="scientific">Lachancea fermentati</name>
    <name type="common">Zygosaccharomyces fermentati</name>
    <dbReference type="NCBI Taxonomy" id="4955"/>
    <lineage>
        <taxon>Eukaryota</taxon>
        <taxon>Fungi</taxon>
        <taxon>Dikarya</taxon>
        <taxon>Ascomycota</taxon>
        <taxon>Saccharomycotina</taxon>
        <taxon>Saccharomycetes</taxon>
        <taxon>Saccharomycetales</taxon>
        <taxon>Saccharomycetaceae</taxon>
        <taxon>Lachancea</taxon>
    </lineage>
</organism>
<dbReference type="PANTHER" id="PTHR31069">
    <property type="entry name" value="OLEATE-ACTIVATED TRANSCRIPTION FACTOR 1-RELATED"/>
    <property type="match status" value="1"/>
</dbReference>
<feature type="region of interest" description="Disordered" evidence="7">
    <location>
        <begin position="982"/>
        <end position="1054"/>
    </location>
</feature>
<evidence type="ECO:0000256" key="1">
    <source>
        <dbReference type="ARBA" id="ARBA00022723"/>
    </source>
</evidence>
<evidence type="ECO:0000256" key="2">
    <source>
        <dbReference type="ARBA" id="ARBA00022833"/>
    </source>
</evidence>
<dbReference type="Pfam" id="PF04082">
    <property type="entry name" value="Fungal_trans"/>
    <property type="match status" value="1"/>
</dbReference>
<dbReference type="InterPro" id="IPR050675">
    <property type="entry name" value="OAF3"/>
</dbReference>
<evidence type="ECO:0000256" key="3">
    <source>
        <dbReference type="ARBA" id="ARBA00023015"/>
    </source>
</evidence>
<accession>A0A1G4MFN4</accession>
<evidence type="ECO:0000259" key="8">
    <source>
        <dbReference type="PROSITE" id="PS50048"/>
    </source>
</evidence>
<feature type="compositionally biased region" description="Acidic residues" evidence="7">
    <location>
        <begin position="256"/>
        <end position="266"/>
    </location>
</feature>
<feature type="domain" description="Zn(2)-C6 fungal-type" evidence="8">
    <location>
        <begin position="12"/>
        <end position="44"/>
    </location>
</feature>
<keyword evidence="6" id="KW-0539">Nucleus</keyword>
<feature type="compositionally biased region" description="Basic and acidic residues" evidence="7">
    <location>
        <begin position="230"/>
        <end position="251"/>
    </location>
</feature>
<dbReference type="SUPFAM" id="SSF57701">
    <property type="entry name" value="Zn2/Cys6 DNA-binding domain"/>
    <property type="match status" value="1"/>
</dbReference>
<feature type="compositionally biased region" description="Polar residues" evidence="7">
    <location>
        <begin position="1164"/>
        <end position="1177"/>
    </location>
</feature>
<dbReference type="EMBL" id="LT598490">
    <property type="protein sequence ID" value="SCW02567.1"/>
    <property type="molecule type" value="Genomic_DNA"/>
</dbReference>
<dbReference type="CDD" id="cd12148">
    <property type="entry name" value="fungal_TF_MHR"/>
    <property type="match status" value="1"/>
</dbReference>
<dbReference type="InterPro" id="IPR001138">
    <property type="entry name" value="Zn2Cys6_DnaBD"/>
</dbReference>
<dbReference type="GO" id="GO:0005634">
    <property type="term" value="C:nucleus"/>
    <property type="evidence" value="ECO:0007669"/>
    <property type="project" value="TreeGrafter"/>
</dbReference>
<dbReference type="OrthoDB" id="2943660at2759"/>
<keyword evidence="10" id="KW-1185">Reference proteome</keyword>
<feature type="region of interest" description="Disordered" evidence="7">
    <location>
        <begin position="220"/>
        <end position="275"/>
    </location>
</feature>
<dbReference type="GO" id="GO:0000978">
    <property type="term" value="F:RNA polymerase II cis-regulatory region sequence-specific DNA binding"/>
    <property type="evidence" value="ECO:0007669"/>
    <property type="project" value="TreeGrafter"/>
</dbReference>
<dbReference type="PANTHER" id="PTHR31069:SF12">
    <property type="entry name" value="TRANSCRIPTION FACTOR DOMAIN-CONTAINING PROTEIN"/>
    <property type="match status" value="1"/>
</dbReference>
<dbReference type="AlphaFoldDB" id="A0A1G4MFN4"/>
<evidence type="ECO:0000313" key="10">
    <source>
        <dbReference type="Proteomes" id="UP000190831"/>
    </source>
</evidence>
<dbReference type="CDD" id="cd00067">
    <property type="entry name" value="GAL4"/>
    <property type="match status" value="1"/>
</dbReference>
<dbReference type="InterPro" id="IPR007219">
    <property type="entry name" value="XnlR_reg_dom"/>
</dbReference>
<evidence type="ECO:0000256" key="5">
    <source>
        <dbReference type="ARBA" id="ARBA00023163"/>
    </source>
</evidence>
<evidence type="ECO:0000313" key="9">
    <source>
        <dbReference type="EMBL" id="SCW02567.1"/>
    </source>
</evidence>
<evidence type="ECO:0000256" key="4">
    <source>
        <dbReference type="ARBA" id="ARBA00023125"/>
    </source>
</evidence>
<dbReference type="Proteomes" id="UP000190831">
    <property type="component" value="Chromosome F"/>
</dbReference>
<dbReference type="Gene3D" id="4.10.240.10">
    <property type="entry name" value="Zn(2)-C6 fungal-type DNA-binding domain"/>
    <property type="match status" value="1"/>
</dbReference>
<keyword evidence="4" id="KW-0238">DNA-binding</keyword>
<feature type="compositionally biased region" description="Polar residues" evidence="7">
    <location>
        <begin position="1013"/>
        <end position="1044"/>
    </location>
</feature>
<evidence type="ECO:0000256" key="6">
    <source>
        <dbReference type="ARBA" id="ARBA00023242"/>
    </source>
</evidence>
<dbReference type="PROSITE" id="PS50048">
    <property type="entry name" value="ZN2_CY6_FUNGAL_2"/>
    <property type="match status" value="1"/>
</dbReference>
<keyword evidence="1" id="KW-0479">Metal-binding</keyword>
<feature type="region of interest" description="Disordered" evidence="7">
    <location>
        <begin position="1164"/>
        <end position="1192"/>
    </location>
</feature>
<proteinExistence type="predicted"/>
<sequence length="1226" mass="138929">MGTDTRKKLGKSCLVCRRRKVKCDKIKPVCLACIKHQSTGECKYEDRGNIRFFHMVYEQQHDSAGSGDKVSKTSGTKKQPVPKSNVVQELDFLKNKLHSLEVLLQESPPPTADQNTSPSVKVNGDSNSLAKFGVMGFNEDYGAIEVRAGRLAFAGPLHFIALSRRDPFLYVFITLLRKLRFQTHDEGMKNKSEAHRKYPYIKYSQDEIAYQLIYSSTAAAKGEGSSDGTQDNKSDKEDAPSNSKAHGDKNSTGDAENAEDSEDADDSVNKSSSHFSTIGDNVELRFKKKLMENEGLDEMGSIDHRQDITNNPLSVVNLLNQENKMKSSLENETSSTPANQNGDLAIWRKLQTLLSTLQQQQLEQQKKLLANQRVPEMLFGQFASSSPSSEWTVLSIIQSIIPTDKLIWIHIDNFFKSPLYALYPVLNEDWFRDTMTNFIGERRDIEVQPKVTILKRFGFSNVGCLLIVLRLSFLMYPDKLENCSTDEERYVLSHPIGIEFINVAQMCLNLFKMLRKGVLPVLHCALLLRIYRRYAPEEGDVVDGGDTEPFTGLLVRIATSIGLNTEAETSYQLSQSPWYLQAWRKCWYIIYFLDEYEAMNSGNTTIIDGDSFNTKLPSIDVDANGEYPSYVTDAKVENASISCFTKNFNLSLYCRTLLKIVVNKRSKVSCQAVQKAIDEVEDCLRENFGDDLKTIISQPCTTIEESIHKCNNFKTYMETISFLIMVYFHLYLHVDKLVAEDSKTYDPKMSFFYLKKLLNIYAEVEPVLILLYYSKVTTAQKDVFEVIFGHNSKMIISQSCCLFISRYSVIMLGLVSRLEHLKFNYLNKEEKHNLFRHPEIIKSLPKMIDLIIKIALDKFANFASINQLLSGTYFYAWKLFKGRPYLYKLLNNQVNNLFDLNSKMNQQHVKLSGRDLETGEPLLQDALNPLYAIPKFNTLLFAELSDFGEILSILSSTKWDAFAPYIKEEEARVAREYRTNEFRKKRNGGKPKKSSISSRNSKKSPGLSEVRSRSQNFGPNDVSYSNSPQSTLSGSDVNSATVGTTDDIEGPNDRKTLDEVDAFWYSTMLRNANGNADWTPSPSNNFTSRHQNVELRGKPNSQLGIRTDNGGYEEQAENAEKIVNDEISNGNVGLDELFNNQALLQEHVIQQLQQLTSRQATINDQHAQKSIGNTYDVSRSDSPRDNPLNKDTNAVADADIGTFSSFDNFDLFFPISSVYGDDVDLK</sequence>
<dbReference type="PROSITE" id="PS00463">
    <property type="entry name" value="ZN2_CY6_FUNGAL_1"/>
    <property type="match status" value="1"/>
</dbReference>
<dbReference type="STRING" id="4955.A0A1G4MFN4"/>
<dbReference type="Pfam" id="PF00172">
    <property type="entry name" value="Zn_clus"/>
    <property type="match status" value="1"/>
</dbReference>
<feature type="compositionally biased region" description="Basic residues" evidence="7">
    <location>
        <begin position="983"/>
        <end position="993"/>
    </location>
</feature>
<dbReference type="InterPro" id="IPR036864">
    <property type="entry name" value="Zn2-C6_fun-type_DNA-bd_sf"/>
</dbReference>
<dbReference type="SMART" id="SM00066">
    <property type="entry name" value="GAL4"/>
    <property type="match status" value="1"/>
</dbReference>
<dbReference type="GO" id="GO:0045944">
    <property type="term" value="P:positive regulation of transcription by RNA polymerase II"/>
    <property type="evidence" value="ECO:0007669"/>
    <property type="project" value="TreeGrafter"/>
</dbReference>
<keyword evidence="2" id="KW-0862">Zinc</keyword>
<evidence type="ECO:0000256" key="7">
    <source>
        <dbReference type="SAM" id="MobiDB-lite"/>
    </source>
</evidence>
<dbReference type="OMA" id="LSCNYCK"/>